<protein>
    <submittedName>
        <fullName evidence="1">Uncharacterized protein</fullName>
    </submittedName>
</protein>
<keyword evidence="2" id="KW-1185">Reference proteome</keyword>
<dbReference type="AlphaFoldDB" id="A0AAD6GHD3"/>
<dbReference type="EMBL" id="JAQIZZ010000004">
    <property type="protein sequence ID" value="KAJ5544097.1"/>
    <property type="molecule type" value="Genomic_DNA"/>
</dbReference>
<dbReference type="Proteomes" id="UP001220324">
    <property type="component" value="Unassembled WGS sequence"/>
</dbReference>
<name>A0AAD6GHD3_9EURO</name>
<organism evidence="1 2">
    <name type="scientific">Penicillium frequentans</name>
    <dbReference type="NCBI Taxonomy" id="3151616"/>
    <lineage>
        <taxon>Eukaryota</taxon>
        <taxon>Fungi</taxon>
        <taxon>Dikarya</taxon>
        <taxon>Ascomycota</taxon>
        <taxon>Pezizomycotina</taxon>
        <taxon>Eurotiomycetes</taxon>
        <taxon>Eurotiomycetidae</taxon>
        <taxon>Eurotiales</taxon>
        <taxon>Aspergillaceae</taxon>
        <taxon>Penicillium</taxon>
    </lineage>
</organism>
<evidence type="ECO:0000313" key="2">
    <source>
        <dbReference type="Proteomes" id="UP001220324"/>
    </source>
</evidence>
<comment type="caution">
    <text evidence="1">The sequence shown here is derived from an EMBL/GenBank/DDBJ whole genome shotgun (WGS) entry which is preliminary data.</text>
</comment>
<evidence type="ECO:0000313" key="1">
    <source>
        <dbReference type="EMBL" id="KAJ5544097.1"/>
    </source>
</evidence>
<proteinExistence type="predicted"/>
<gene>
    <name evidence="1" type="ORF">N7494_005376</name>
</gene>
<reference evidence="1 2" key="1">
    <citation type="journal article" date="2023" name="IMA Fungus">
        <title>Comparative genomic study of the Penicillium genus elucidates a diverse pangenome and 15 lateral gene transfer events.</title>
        <authorList>
            <person name="Petersen C."/>
            <person name="Sorensen T."/>
            <person name="Nielsen M.R."/>
            <person name="Sondergaard T.E."/>
            <person name="Sorensen J.L."/>
            <person name="Fitzpatrick D.A."/>
            <person name="Frisvad J.C."/>
            <person name="Nielsen K.L."/>
        </authorList>
    </citation>
    <scope>NUCLEOTIDE SEQUENCE [LARGE SCALE GENOMIC DNA]</scope>
    <source>
        <strain evidence="1 2">IBT 35679</strain>
    </source>
</reference>
<accession>A0AAD6GHD3</accession>
<sequence>MFGGQFLQHKISAAGRICIVSKCKDAGCWKKDREEGLSISGRPCYLEIALQAMKEYYAEREILEDDFKLGA</sequence>